<dbReference type="EMBL" id="UINC01016202">
    <property type="protein sequence ID" value="SVA67643.1"/>
    <property type="molecule type" value="Genomic_DNA"/>
</dbReference>
<keyword evidence="1" id="KW-1133">Transmembrane helix</keyword>
<dbReference type="AlphaFoldDB" id="A0A381XTS9"/>
<keyword evidence="1" id="KW-0812">Transmembrane</keyword>
<sequence>MAKDSTLLKIVVLAAVLVGVVNMVTLREYWILAASMGILIPVTIYYIIKRKTFQTEK</sequence>
<feature type="transmembrane region" description="Helical" evidence="1">
    <location>
        <begin position="30"/>
        <end position="48"/>
    </location>
</feature>
<feature type="transmembrane region" description="Helical" evidence="1">
    <location>
        <begin position="7"/>
        <end position="24"/>
    </location>
</feature>
<organism evidence="2">
    <name type="scientific">marine metagenome</name>
    <dbReference type="NCBI Taxonomy" id="408172"/>
    <lineage>
        <taxon>unclassified sequences</taxon>
        <taxon>metagenomes</taxon>
        <taxon>ecological metagenomes</taxon>
    </lineage>
</organism>
<name>A0A381XTS9_9ZZZZ</name>
<protein>
    <submittedName>
        <fullName evidence="2">Uncharacterized protein</fullName>
    </submittedName>
</protein>
<accession>A0A381XTS9</accession>
<proteinExistence type="predicted"/>
<evidence type="ECO:0000256" key="1">
    <source>
        <dbReference type="SAM" id="Phobius"/>
    </source>
</evidence>
<gene>
    <name evidence="2" type="ORF">METZ01_LOCUS120497</name>
</gene>
<keyword evidence="1" id="KW-0472">Membrane</keyword>
<evidence type="ECO:0000313" key="2">
    <source>
        <dbReference type="EMBL" id="SVA67643.1"/>
    </source>
</evidence>
<reference evidence="2" key="1">
    <citation type="submission" date="2018-05" db="EMBL/GenBank/DDBJ databases">
        <authorList>
            <person name="Lanie J.A."/>
            <person name="Ng W.-L."/>
            <person name="Kazmierczak K.M."/>
            <person name="Andrzejewski T.M."/>
            <person name="Davidsen T.M."/>
            <person name="Wayne K.J."/>
            <person name="Tettelin H."/>
            <person name="Glass J.I."/>
            <person name="Rusch D."/>
            <person name="Podicherti R."/>
            <person name="Tsui H.-C.T."/>
            <person name="Winkler M.E."/>
        </authorList>
    </citation>
    <scope>NUCLEOTIDE SEQUENCE</scope>
</reference>